<evidence type="ECO:0000256" key="5">
    <source>
        <dbReference type="SAM" id="Phobius"/>
    </source>
</evidence>
<organism evidence="7 8">
    <name type="scientific">Butyrivibrio proteoclasticus (strain ATCC 51982 / DSM 14932 / B316)</name>
    <name type="common">Clostridium proteoclasticum</name>
    <dbReference type="NCBI Taxonomy" id="515622"/>
    <lineage>
        <taxon>Bacteria</taxon>
        <taxon>Bacillati</taxon>
        <taxon>Bacillota</taxon>
        <taxon>Clostridia</taxon>
        <taxon>Lachnospirales</taxon>
        <taxon>Lachnospiraceae</taxon>
        <taxon>Butyrivibrio</taxon>
    </lineage>
</organism>
<keyword evidence="3 5" id="KW-1133">Transmembrane helix</keyword>
<sequence length="208" mass="22688">MTEEKLDKKSGYKTLLLSVILSSPGPLVLGIGLTIGRSSTQISDFTRRTAELLAIIASFVVYIMTHKEGMDDFTKRKIEKISNTFVGIIMCISGISMIVLAFVSDGGSKGNVLPAFVIALLGAITNTLFWRKYTKLHSHNGNAILGVQARLYGAKSIVDVCVTLTLFVVATMPDSKVSFYFDLVGSILVSLYMLRSGIKTIVENRLNN</sequence>
<dbReference type="STRING" id="515622.bpr_I1039"/>
<proteinExistence type="predicted"/>
<dbReference type="AlphaFoldDB" id="E0S1V6"/>
<keyword evidence="4 5" id="KW-0472">Membrane</keyword>
<feature type="transmembrane region" description="Helical" evidence="5">
    <location>
        <begin position="151"/>
        <end position="171"/>
    </location>
</feature>
<dbReference type="EMBL" id="CP001810">
    <property type="protein sequence ID" value="ADL33781.1"/>
    <property type="molecule type" value="Genomic_DNA"/>
</dbReference>
<evidence type="ECO:0000256" key="3">
    <source>
        <dbReference type="ARBA" id="ARBA00022989"/>
    </source>
</evidence>
<feature type="transmembrane region" description="Helical" evidence="5">
    <location>
        <begin position="12"/>
        <end position="33"/>
    </location>
</feature>
<evidence type="ECO:0000259" key="6">
    <source>
        <dbReference type="Pfam" id="PF01545"/>
    </source>
</evidence>
<name>E0S1V6_BUTPB</name>
<gene>
    <name evidence="7" type="ordered locus">bpr_I1039</name>
</gene>
<dbReference type="RefSeq" id="WP_013280437.1">
    <property type="nucleotide sequence ID" value="NC_014387.1"/>
</dbReference>
<accession>E0S1V6</accession>
<evidence type="ECO:0000313" key="8">
    <source>
        <dbReference type="Proteomes" id="UP000001299"/>
    </source>
</evidence>
<evidence type="ECO:0000256" key="2">
    <source>
        <dbReference type="ARBA" id="ARBA00022692"/>
    </source>
</evidence>
<dbReference type="HOGENOM" id="CLU_1318935_0_0_9"/>
<dbReference type="InterPro" id="IPR058533">
    <property type="entry name" value="Cation_efflux_TM"/>
</dbReference>
<protein>
    <recommendedName>
        <fullName evidence="6">Cation efflux protein transmembrane domain-containing protein</fullName>
    </recommendedName>
</protein>
<evidence type="ECO:0000313" key="7">
    <source>
        <dbReference type="EMBL" id="ADL33781.1"/>
    </source>
</evidence>
<feature type="transmembrane region" description="Helical" evidence="5">
    <location>
        <begin position="110"/>
        <end position="130"/>
    </location>
</feature>
<feature type="transmembrane region" description="Helical" evidence="5">
    <location>
        <begin position="45"/>
        <end position="64"/>
    </location>
</feature>
<dbReference type="GO" id="GO:0008324">
    <property type="term" value="F:monoatomic cation transmembrane transporter activity"/>
    <property type="evidence" value="ECO:0007669"/>
    <property type="project" value="InterPro"/>
</dbReference>
<dbReference type="SUPFAM" id="SSF161111">
    <property type="entry name" value="Cation efflux protein transmembrane domain-like"/>
    <property type="match status" value="1"/>
</dbReference>
<evidence type="ECO:0000256" key="4">
    <source>
        <dbReference type="ARBA" id="ARBA00023136"/>
    </source>
</evidence>
<keyword evidence="8" id="KW-1185">Reference proteome</keyword>
<dbReference type="InterPro" id="IPR027469">
    <property type="entry name" value="Cation_efflux_TMD_sf"/>
</dbReference>
<dbReference type="KEGG" id="bpb:bpr_I1039"/>
<dbReference type="Pfam" id="PF01545">
    <property type="entry name" value="Cation_efflux"/>
    <property type="match status" value="1"/>
</dbReference>
<dbReference type="eggNOG" id="COG0053">
    <property type="taxonomic scope" value="Bacteria"/>
</dbReference>
<comment type="subcellular location">
    <subcellularLocation>
        <location evidence="1">Membrane</location>
        <topology evidence="1">Multi-pass membrane protein</topology>
    </subcellularLocation>
</comment>
<feature type="domain" description="Cation efflux protein transmembrane" evidence="6">
    <location>
        <begin position="28"/>
        <end position="205"/>
    </location>
</feature>
<dbReference type="Proteomes" id="UP000001299">
    <property type="component" value="Chromosome 1"/>
</dbReference>
<keyword evidence="2 5" id="KW-0812">Transmembrane</keyword>
<dbReference type="Gene3D" id="1.20.1510.10">
    <property type="entry name" value="Cation efflux protein transmembrane domain"/>
    <property type="match status" value="1"/>
</dbReference>
<evidence type="ECO:0000256" key="1">
    <source>
        <dbReference type="ARBA" id="ARBA00004141"/>
    </source>
</evidence>
<feature type="transmembrane region" description="Helical" evidence="5">
    <location>
        <begin position="177"/>
        <end position="194"/>
    </location>
</feature>
<dbReference type="GO" id="GO:0016020">
    <property type="term" value="C:membrane"/>
    <property type="evidence" value="ECO:0007669"/>
    <property type="project" value="UniProtKB-SubCell"/>
</dbReference>
<reference evidence="7 8" key="1">
    <citation type="journal article" date="2010" name="PLoS ONE">
        <title>The glycobiome of the rumen bacterium Butyrivibrio proteoclasticus B316(T) highlights adaptation to a polysaccharide-rich environment.</title>
        <authorList>
            <person name="Kelly W.J."/>
            <person name="Leahy S.C."/>
            <person name="Altermann E."/>
            <person name="Yeoman C.J."/>
            <person name="Dunne J.C."/>
            <person name="Kong Z."/>
            <person name="Pacheco D.M."/>
            <person name="Li D."/>
            <person name="Noel S.J."/>
            <person name="Moon C.D."/>
            <person name="Cookson A.L."/>
            <person name="Attwood G.T."/>
        </authorList>
    </citation>
    <scope>NUCLEOTIDE SEQUENCE [LARGE SCALE GENOMIC DNA]</scope>
    <source>
        <strain evidence="8">ATCC 51982 / DSM 14932 / B316</strain>
    </source>
</reference>
<feature type="transmembrane region" description="Helical" evidence="5">
    <location>
        <begin position="85"/>
        <end position="104"/>
    </location>
</feature>